<name>A0A8S5LTH3_9CAUD</name>
<sequence>MTYPDFVGFIPPPPFDPHSICQLDKSTFLILGKKWLAKLFISLAIY</sequence>
<organism evidence="1">
    <name type="scientific">Siphoviridae sp. ctOIB27</name>
    <dbReference type="NCBI Taxonomy" id="2826308"/>
    <lineage>
        <taxon>Viruses</taxon>
        <taxon>Duplodnaviria</taxon>
        <taxon>Heunggongvirae</taxon>
        <taxon>Uroviricota</taxon>
        <taxon>Caudoviricetes</taxon>
    </lineage>
</organism>
<dbReference type="EMBL" id="BK014734">
    <property type="protein sequence ID" value="DAD73337.1"/>
    <property type="molecule type" value="Genomic_DNA"/>
</dbReference>
<protein>
    <submittedName>
        <fullName evidence="1">Uncharacterized protein</fullName>
    </submittedName>
</protein>
<accession>A0A8S5LTH3</accession>
<evidence type="ECO:0000313" key="1">
    <source>
        <dbReference type="EMBL" id="DAD73337.1"/>
    </source>
</evidence>
<reference evidence="1" key="1">
    <citation type="journal article" date="2021" name="Proc. Natl. Acad. Sci. U.S.A.">
        <title>A Catalog of Tens of Thousands of Viruses from Human Metagenomes Reveals Hidden Associations with Chronic Diseases.</title>
        <authorList>
            <person name="Tisza M.J."/>
            <person name="Buck C.B."/>
        </authorList>
    </citation>
    <scope>NUCLEOTIDE SEQUENCE</scope>
    <source>
        <strain evidence="1">CtOIB27</strain>
    </source>
</reference>
<proteinExistence type="predicted"/>